<keyword evidence="2" id="KW-0812">Transmembrane</keyword>
<organism evidence="3 4">
    <name type="scientific">Fulvimarina endophytica</name>
    <dbReference type="NCBI Taxonomy" id="2293836"/>
    <lineage>
        <taxon>Bacteria</taxon>
        <taxon>Pseudomonadati</taxon>
        <taxon>Pseudomonadota</taxon>
        <taxon>Alphaproteobacteria</taxon>
        <taxon>Hyphomicrobiales</taxon>
        <taxon>Aurantimonadaceae</taxon>
        <taxon>Fulvimarina</taxon>
    </lineage>
</organism>
<keyword evidence="4" id="KW-1185">Reference proteome</keyword>
<sequence>MAGERQEARDDEIGVAEADDAAEAFAMLTREIREMEAQLTVIRKGTEAAFDKLDSLETPPDYTADIARLSERVSELTEMIDAIAETPAIQNGPEHYARMFERSGENLVRTATHALENRTQDLERLTRNLDRRFASERARSVQNQWLGVAAFAGFAAGVLLTLLLPVVFPV</sequence>
<dbReference type="InterPro" id="IPR046121">
    <property type="entry name" value="DUF6118"/>
</dbReference>
<evidence type="ECO:0000313" key="3">
    <source>
        <dbReference type="EMBL" id="RFC61853.1"/>
    </source>
</evidence>
<gene>
    <name evidence="3" type="ORF">DYI37_19075</name>
</gene>
<dbReference type="RefSeq" id="WP_116684870.1">
    <property type="nucleotide sequence ID" value="NZ_QURL01000013.1"/>
</dbReference>
<evidence type="ECO:0000313" key="4">
    <source>
        <dbReference type="Proteomes" id="UP000264310"/>
    </source>
</evidence>
<feature type="coiled-coil region" evidence="1">
    <location>
        <begin position="66"/>
        <end position="128"/>
    </location>
</feature>
<reference evidence="3 4" key="1">
    <citation type="submission" date="2018-08" db="EMBL/GenBank/DDBJ databases">
        <title>Fulvimarina sp. 85, whole genome shotgun sequence.</title>
        <authorList>
            <person name="Tuo L."/>
        </authorList>
    </citation>
    <scope>NUCLEOTIDE SEQUENCE [LARGE SCALE GENOMIC DNA]</scope>
    <source>
        <strain evidence="3 4">85</strain>
    </source>
</reference>
<proteinExistence type="predicted"/>
<accession>A0A371WXZ7</accession>
<dbReference type="Proteomes" id="UP000264310">
    <property type="component" value="Unassembled WGS sequence"/>
</dbReference>
<evidence type="ECO:0000256" key="1">
    <source>
        <dbReference type="SAM" id="Coils"/>
    </source>
</evidence>
<name>A0A371WXZ7_9HYPH</name>
<dbReference type="AlphaFoldDB" id="A0A371WXZ7"/>
<keyword evidence="1" id="KW-0175">Coiled coil</keyword>
<dbReference type="Pfam" id="PF19613">
    <property type="entry name" value="DUF6118"/>
    <property type="match status" value="1"/>
</dbReference>
<keyword evidence="2" id="KW-1133">Transmembrane helix</keyword>
<protein>
    <submittedName>
        <fullName evidence="3">Uncharacterized protein</fullName>
    </submittedName>
</protein>
<feature type="transmembrane region" description="Helical" evidence="2">
    <location>
        <begin position="145"/>
        <end position="168"/>
    </location>
</feature>
<evidence type="ECO:0000256" key="2">
    <source>
        <dbReference type="SAM" id="Phobius"/>
    </source>
</evidence>
<dbReference type="EMBL" id="QURL01000013">
    <property type="protein sequence ID" value="RFC61853.1"/>
    <property type="molecule type" value="Genomic_DNA"/>
</dbReference>
<keyword evidence="2" id="KW-0472">Membrane</keyword>
<comment type="caution">
    <text evidence="3">The sequence shown here is derived from an EMBL/GenBank/DDBJ whole genome shotgun (WGS) entry which is preliminary data.</text>
</comment>